<comment type="caution">
    <text evidence="1">The sequence shown here is derived from an EMBL/GenBank/DDBJ whole genome shotgun (WGS) entry which is preliminary data.</text>
</comment>
<organism evidence="1 2">
    <name type="scientific">Punica granatum</name>
    <name type="common">Pomegranate</name>
    <dbReference type="NCBI Taxonomy" id="22663"/>
    <lineage>
        <taxon>Eukaryota</taxon>
        <taxon>Viridiplantae</taxon>
        <taxon>Streptophyta</taxon>
        <taxon>Embryophyta</taxon>
        <taxon>Tracheophyta</taxon>
        <taxon>Spermatophyta</taxon>
        <taxon>Magnoliopsida</taxon>
        <taxon>eudicotyledons</taxon>
        <taxon>Gunneridae</taxon>
        <taxon>Pentapetalae</taxon>
        <taxon>rosids</taxon>
        <taxon>malvids</taxon>
        <taxon>Myrtales</taxon>
        <taxon>Lythraceae</taxon>
        <taxon>Punica</taxon>
    </lineage>
</organism>
<evidence type="ECO:0000313" key="1">
    <source>
        <dbReference type="EMBL" id="PKI53714.1"/>
    </source>
</evidence>
<gene>
    <name evidence="1" type="ORF">CRG98_025955</name>
</gene>
<reference evidence="1 2" key="1">
    <citation type="submission" date="2017-11" db="EMBL/GenBank/DDBJ databases">
        <title>De-novo sequencing of pomegranate (Punica granatum L.) genome.</title>
        <authorList>
            <person name="Akparov Z."/>
            <person name="Amiraslanov A."/>
            <person name="Hajiyeva S."/>
            <person name="Abbasov M."/>
            <person name="Kaur K."/>
            <person name="Hamwieh A."/>
            <person name="Solovyev V."/>
            <person name="Salamov A."/>
            <person name="Braich B."/>
            <person name="Kosarev P."/>
            <person name="Mahmoud A."/>
            <person name="Hajiyev E."/>
            <person name="Babayeva S."/>
            <person name="Izzatullayeva V."/>
            <person name="Mammadov A."/>
            <person name="Mammadov A."/>
            <person name="Sharifova S."/>
            <person name="Ojaghi J."/>
            <person name="Eynullazada K."/>
            <person name="Bayramov B."/>
            <person name="Abdulazimova A."/>
            <person name="Shahmuradov I."/>
        </authorList>
    </citation>
    <scope>NUCLEOTIDE SEQUENCE [LARGE SCALE GENOMIC DNA]</scope>
    <source>
        <strain evidence="2">cv. AG2017</strain>
        <tissue evidence="1">Leaf</tissue>
    </source>
</reference>
<proteinExistence type="predicted"/>
<dbReference type="AlphaFoldDB" id="A0A2I0JBV9"/>
<dbReference type="EMBL" id="PGOL01001843">
    <property type="protein sequence ID" value="PKI53714.1"/>
    <property type="molecule type" value="Genomic_DNA"/>
</dbReference>
<keyword evidence="2" id="KW-1185">Reference proteome</keyword>
<protein>
    <submittedName>
        <fullName evidence="1">Uncharacterized protein</fullName>
    </submittedName>
</protein>
<name>A0A2I0JBV9_PUNGR</name>
<accession>A0A2I0JBV9</accession>
<sequence length="81" mass="8734">MWVPAASMEGLGSSIGGPNLQIDWKLQLGVPNRFRGLGRQSATLTPLSRSTVPKEDVSDLGAGVGVADWRLRPLILFQFSL</sequence>
<evidence type="ECO:0000313" key="2">
    <source>
        <dbReference type="Proteomes" id="UP000233551"/>
    </source>
</evidence>
<dbReference type="Proteomes" id="UP000233551">
    <property type="component" value="Unassembled WGS sequence"/>
</dbReference>